<gene>
    <name evidence="1" type="ORF">DUU06_26390</name>
</gene>
<organism evidence="1">
    <name type="scientific">Salmonella enteritidis</name>
    <dbReference type="NCBI Taxonomy" id="149539"/>
    <lineage>
        <taxon>Bacteria</taxon>
        <taxon>Pseudomonadati</taxon>
        <taxon>Pseudomonadota</taxon>
        <taxon>Gammaproteobacteria</taxon>
        <taxon>Enterobacterales</taxon>
        <taxon>Enterobacteriaceae</taxon>
        <taxon>Salmonella</taxon>
    </lineage>
</organism>
<accession>A0A5V0BF15</accession>
<reference evidence="1" key="1">
    <citation type="submission" date="2018-07" db="EMBL/GenBank/DDBJ databases">
        <authorList>
            <person name="Ashton P.M."/>
            <person name="Dallman T."/>
            <person name="Nair S."/>
            <person name="De Pinna E."/>
            <person name="Peters T."/>
            <person name="Grant K."/>
        </authorList>
    </citation>
    <scope>NUCLEOTIDE SEQUENCE</scope>
    <source>
        <strain evidence="1">245081</strain>
    </source>
</reference>
<dbReference type="EMBL" id="AAGVVM010000113">
    <property type="protein sequence ID" value="EBS5461045.1"/>
    <property type="molecule type" value="Genomic_DNA"/>
</dbReference>
<evidence type="ECO:0000313" key="1">
    <source>
        <dbReference type="EMBL" id="EBS5461045.1"/>
    </source>
</evidence>
<comment type="caution">
    <text evidence="1">The sequence shown here is derived from an EMBL/GenBank/DDBJ whole genome shotgun (WGS) entry which is preliminary data.</text>
</comment>
<sequence length="132" mass="14795">MATDFKPLPEPGDILWCKFPHSEDLGNPGPYPRPGLVLNVFTDIHAVLITYGTSQIGKVYNGEFVIDAQLDTAGLDVPTKFDLNRLQKLPFNDVWFETSPSVTVTIPLPKMGIIPPKFMPVMRTAWTKRPEK</sequence>
<name>A0A5V0BF15_SALEN</name>
<evidence type="ECO:0008006" key="2">
    <source>
        <dbReference type="Google" id="ProtNLM"/>
    </source>
</evidence>
<protein>
    <recommendedName>
        <fullName evidence="2">Type II toxin-antitoxin system PemK/MazF family toxin</fullName>
    </recommendedName>
</protein>
<dbReference type="AlphaFoldDB" id="A0A5V0BF15"/>
<proteinExistence type="predicted"/>